<proteinExistence type="inferred from homology"/>
<dbReference type="Pfam" id="PF04820">
    <property type="entry name" value="Trp_halogenase"/>
    <property type="match status" value="2"/>
</dbReference>
<accession>A0ABU1PVC3</accession>
<name>A0ABU1PVC3_9PSEU</name>
<dbReference type="PRINTS" id="PR00420">
    <property type="entry name" value="RNGMNOXGNASE"/>
</dbReference>
<reference evidence="2 3" key="1">
    <citation type="submission" date="2023-07" db="EMBL/GenBank/DDBJ databases">
        <title>Sequencing the genomes of 1000 actinobacteria strains.</title>
        <authorList>
            <person name="Klenk H.-P."/>
        </authorList>
    </citation>
    <scope>NUCLEOTIDE SEQUENCE [LARGE SCALE GENOMIC DNA]</scope>
    <source>
        <strain evidence="2 3">DSM 43749</strain>
    </source>
</reference>
<dbReference type="EMBL" id="JAVDSG010000001">
    <property type="protein sequence ID" value="MDR6594566.1"/>
    <property type="molecule type" value="Genomic_DNA"/>
</dbReference>
<dbReference type="InterPro" id="IPR036188">
    <property type="entry name" value="FAD/NAD-bd_sf"/>
</dbReference>
<gene>
    <name evidence="2" type="ORF">J2S66_002950</name>
</gene>
<dbReference type="SUPFAM" id="SSF51905">
    <property type="entry name" value="FAD/NAD(P)-binding domain"/>
    <property type="match status" value="1"/>
</dbReference>
<dbReference type="InterPro" id="IPR006905">
    <property type="entry name" value="Flavin_halogenase"/>
</dbReference>
<dbReference type="InterPro" id="IPR050816">
    <property type="entry name" value="Flavin-dep_Halogenase_NPB"/>
</dbReference>
<dbReference type="Gene3D" id="3.30.9.100">
    <property type="match status" value="1"/>
</dbReference>
<dbReference type="PANTHER" id="PTHR43747:SF1">
    <property type="entry name" value="SLR1998 PROTEIN"/>
    <property type="match status" value="1"/>
</dbReference>
<dbReference type="Proteomes" id="UP001268819">
    <property type="component" value="Unassembled WGS sequence"/>
</dbReference>
<dbReference type="PANTHER" id="PTHR43747">
    <property type="entry name" value="FAD-BINDING PROTEIN"/>
    <property type="match status" value="1"/>
</dbReference>
<sequence>MEPDLYDVVVIGGGPGGSMSGTLLSDFGKRVLILEAEKFPRYHIGESLLSGTAELMNRIGVLDRVEGDGYIKKHGVEWVWGENREPWTVYFKDALAMPYDYGYQVERGEFDKLLLDNAREHGAEVREEHRVTDFALGADGVSTVTFQDAAGVSTTVRTRWIVDSSGQGGLVTKRLHQQNWDPYLKNLAVWSYWTGAERPPGLDAGNTFLPTFGDGWWWFIPLRDDRTSIGMVVDSKVVQENRGLGMEAYYAECLARTPELAKRLEGAQRADKIHVARDWSYAYDRFSGDGYIAVGDAACFIDPLFSTGVHLAMLSGFLAAVTVNTVLDRPEMDRAEVLGFYESAYRKEFARLRAQVYFLYSGHGDDKDSYFWHARSQFDVPDAEPEQAFISLIAGAFQHRSWYSRYLQQLDVPAELRDTIEQIFDGKSTGVGVDPHQSLVASPDVTYVDDLAVDGVHLRPARSLVTPTGATLPVTEALERLLSLAGGGHTSVELVDELVRDGSHDREAAQSLVHEAVSHRLLVPADRSA</sequence>
<keyword evidence="3" id="KW-1185">Reference proteome</keyword>
<dbReference type="RefSeq" id="WP_310307579.1">
    <property type="nucleotide sequence ID" value="NZ_BAAAXB010000001.1"/>
</dbReference>
<comment type="similarity">
    <text evidence="1">Belongs to the flavin-dependent halogenase family. Bacterial tryptophan halogenase subfamily.</text>
</comment>
<comment type="caution">
    <text evidence="2">The sequence shown here is derived from an EMBL/GenBank/DDBJ whole genome shotgun (WGS) entry which is preliminary data.</text>
</comment>
<dbReference type="Gene3D" id="3.50.50.60">
    <property type="entry name" value="FAD/NAD(P)-binding domain"/>
    <property type="match status" value="1"/>
</dbReference>
<protein>
    <submittedName>
        <fullName evidence="2">Flavin-dependent dehydrogenase</fullName>
    </submittedName>
</protein>
<evidence type="ECO:0000256" key="1">
    <source>
        <dbReference type="ARBA" id="ARBA00038396"/>
    </source>
</evidence>
<evidence type="ECO:0000313" key="3">
    <source>
        <dbReference type="Proteomes" id="UP001268819"/>
    </source>
</evidence>
<evidence type="ECO:0000313" key="2">
    <source>
        <dbReference type="EMBL" id="MDR6594566.1"/>
    </source>
</evidence>
<organism evidence="2 3">
    <name type="scientific">Saccharothrix longispora</name>
    <dbReference type="NCBI Taxonomy" id="33920"/>
    <lineage>
        <taxon>Bacteria</taxon>
        <taxon>Bacillati</taxon>
        <taxon>Actinomycetota</taxon>
        <taxon>Actinomycetes</taxon>
        <taxon>Pseudonocardiales</taxon>
        <taxon>Pseudonocardiaceae</taxon>
        <taxon>Saccharothrix</taxon>
    </lineage>
</organism>